<accession>A0A1B6FE58</accession>
<feature type="non-terminal residue" evidence="1">
    <location>
        <position position="1"/>
    </location>
</feature>
<name>A0A1B6FE58_9HEMI</name>
<organism evidence="1">
    <name type="scientific">Cuerna arida</name>
    <dbReference type="NCBI Taxonomy" id="1464854"/>
    <lineage>
        <taxon>Eukaryota</taxon>
        <taxon>Metazoa</taxon>
        <taxon>Ecdysozoa</taxon>
        <taxon>Arthropoda</taxon>
        <taxon>Hexapoda</taxon>
        <taxon>Insecta</taxon>
        <taxon>Pterygota</taxon>
        <taxon>Neoptera</taxon>
        <taxon>Paraneoptera</taxon>
        <taxon>Hemiptera</taxon>
        <taxon>Auchenorrhyncha</taxon>
        <taxon>Membracoidea</taxon>
        <taxon>Cicadellidae</taxon>
        <taxon>Cicadellinae</taxon>
        <taxon>Proconiini</taxon>
        <taxon>Cuerna</taxon>
    </lineage>
</organism>
<sequence>DSLPFQLTPLDSGAVTGELARKKAKHSYDVEQDTMRVARSQISPALKVKKEPGETSPNTYAVYQPLPYNTIGFNYEGDRVLYASTSVPPSYSPRTVTANPSDALSPRLAAFSPPLAQAALSPPLAQATLSPPLAQTTMDRVSPHPPYTLAVAAGTYMQTDPLTNGTFLDISESIRPHDLIMTSEPMTNLSVNSRDFSDYMNVGIDEGNLSENLTNNLSLNSNVNHLAGGCMQENMTDSLTKLANNALDEFTK</sequence>
<proteinExistence type="predicted"/>
<dbReference type="AlphaFoldDB" id="A0A1B6FE58"/>
<evidence type="ECO:0000313" key="1">
    <source>
        <dbReference type="EMBL" id="JAS48253.1"/>
    </source>
</evidence>
<protein>
    <submittedName>
        <fullName evidence="1">Uncharacterized protein</fullName>
    </submittedName>
</protein>
<gene>
    <name evidence="1" type="ORF">g.41682</name>
</gene>
<dbReference type="EMBL" id="GECZ01021516">
    <property type="protein sequence ID" value="JAS48253.1"/>
    <property type="molecule type" value="Transcribed_RNA"/>
</dbReference>
<reference evidence="1" key="1">
    <citation type="submission" date="2015-11" db="EMBL/GenBank/DDBJ databases">
        <title>De novo transcriptome assembly of four potential Pierce s Disease insect vectors from Arizona vineyards.</title>
        <authorList>
            <person name="Tassone E.E."/>
        </authorList>
    </citation>
    <scope>NUCLEOTIDE SEQUENCE</scope>
</reference>